<protein>
    <recommendedName>
        <fullName evidence="8 9">Cell division protein FtsL</fullName>
    </recommendedName>
</protein>
<comment type="similarity">
    <text evidence="8">Belongs to the FtsL family.</text>
</comment>
<name>A0A0W0VR86_9GAMM</name>
<comment type="caution">
    <text evidence="10">The sequence shown here is derived from an EMBL/GenBank/DDBJ whole genome shotgun (WGS) entry which is preliminary data.</text>
</comment>
<dbReference type="InterPro" id="IPR011922">
    <property type="entry name" value="Cell_div_FtsL"/>
</dbReference>
<dbReference type="Proteomes" id="UP000054997">
    <property type="component" value="Unassembled WGS sequence"/>
</dbReference>
<evidence type="ECO:0000256" key="3">
    <source>
        <dbReference type="ARBA" id="ARBA00022618"/>
    </source>
</evidence>
<keyword evidence="4 8" id="KW-0812">Transmembrane</keyword>
<proteinExistence type="inferred from homology"/>
<evidence type="ECO:0000256" key="5">
    <source>
        <dbReference type="ARBA" id="ARBA00022989"/>
    </source>
</evidence>
<dbReference type="OrthoDB" id="5653786at2"/>
<dbReference type="GO" id="GO:0032153">
    <property type="term" value="C:cell division site"/>
    <property type="evidence" value="ECO:0007669"/>
    <property type="project" value="UniProtKB-UniRule"/>
</dbReference>
<gene>
    <name evidence="8" type="primary">ftsL</name>
    <name evidence="10" type="ORF">Llon_0663</name>
</gene>
<dbReference type="NCBIfam" id="TIGR02209">
    <property type="entry name" value="ftsL_broad"/>
    <property type="match status" value="1"/>
</dbReference>
<evidence type="ECO:0000313" key="10">
    <source>
        <dbReference type="EMBL" id="KTD22445.1"/>
    </source>
</evidence>
<feature type="transmembrane region" description="Helical" evidence="8">
    <location>
        <begin position="27"/>
        <end position="47"/>
    </location>
</feature>
<sequence length="112" mass="12768">MNAAAKMIHQSNFFTGQFTDIRISRQFCLRVILALSVFFSALAVVYVTNLHRITFNQLQQAEERAHHLQLQWGQLLLEQASLASPARVQKLAIEKLGMRFTSGKQVINLRAQ</sequence>
<reference evidence="10 11" key="1">
    <citation type="submission" date="2015-11" db="EMBL/GenBank/DDBJ databases">
        <title>Genomic analysis of 38 Legionella species identifies large and diverse effector repertoires.</title>
        <authorList>
            <person name="Burstein D."/>
            <person name="Amaro F."/>
            <person name="Zusman T."/>
            <person name="Lifshitz Z."/>
            <person name="Cohen O."/>
            <person name="Gilbert J.A."/>
            <person name="Pupko T."/>
            <person name="Shuman H.A."/>
            <person name="Segal G."/>
        </authorList>
    </citation>
    <scope>NUCLEOTIDE SEQUENCE [LARGE SCALE GENOMIC DNA]</scope>
    <source>
        <strain evidence="10 11">ATCC 49505</strain>
    </source>
</reference>
<dbReference type="Pfam" id="PF04999">
    <property type="entry name" value="FtsL"/>
    <property type="match status" value="1"/>
</dbReference>
<dbReference type="AlphaFoldDB" id="A0A0W0VR86"/>
<keyword evidence="2 8" id="KW-1003">Cell membrane</keyword>
<dbReference type="STRING" id="45068.Llon_0663"/>
<dbReference type="GO" id="GO:0005886">
    <property type="term" value="C:plasma membrane"/>
    <property type="evidence" value="ECO:0007669"/>
    <property type="project" value="UniProtKB-SubCell"/>
</dbReference>
<keyword evidence="6 8" id="KW-0472">Membrane</keyword>
<keyword evidence="7 8" id="KW-0131">Cell cycle</keyword>
<accession>A0A0W0VR86</accession>
<evidence type="ECO:0000256" key="9">
    <source>
        <dbReference type="NCBIfam" id="TIGR02209"/>
    </source>
</evidence>
<keyword evidence="5 8" id="KW-1133">Transmembrane helix</keyword>
<dbReference type="HAMAP" id="MF_00910">
    <property type="entry name" value="FtsL"/>
    <property type="match status" value="1"/>
</dbReference>
<comment type="function">
    <text evidence="8">Essential cell division protein. May link together the upstream cell division proteins, which are predominantly cytoplasmic, with the downstream cell division proteins, which are predominantly periplasmic.</text>
</comment>
<dbReference type="GO" id="GO:0043093">
    <property type="term" value="P:FtsZ-dependent cytokinesis"/>
    <property type="evidence" value="ECO:0007669"/>
    <property type="project" value="UniProtKB-UniRule"/>
</dbReference>
<dbReference type="PATRIC" id="fig|45068.5.peg.710"/>
<dbReference type="EMBL" id="LNYK01000010">
    <property type="protein sequence ID" value="KTD22445.1"/>
    <property type="molecule type" value="Genomic_DNA"/>
</dbReference>
<evidence type="ECO:0000256" key="4">
    <source>
        <dbReference type="ARBA" id="ARBA00022692"/>
    </source>
</evidence>
<dbReference type="RefSeq" id="WP_058528675.1">
    <property type="nucleotide sequence ID" value="NZ_CAAAHZ010000007.1"/>
</dbReference>
<evidence type="ECO:0000256" key="2">
    <source>
        <dbReference type="ARBA" id="ARBA00022475"/>
    </source>
</evidence>
<dbReference type="PANTHER" id="PTHR37479:SF1">
    <property type="entry name" value="CELL DIVISION PROTEIN FTSL"/>
    <property type="match status" value="1"/>
</dbReference>
<dbReference type="PANTHER" id="PTHR37479">
    <property type="entry name" value="CELL DIVISION PROTEIN FTSL"/>
    <property type="match status" value="1"/>
</dbReference>
<keyword evidence="3 8" id="KW-0132">Cell division</keyword>
<comment type="subunit">
    <text evidence="8">Part of a complex composed of FtsB, FtsL and FtsQ.</text>
</comment>
<comment type="subcellular location">
    <subcellularLocation>
        <location evidence="8">Cell inner membrane</location>
        <topology evidence="8">Single-pass type II membrane protein</topology>
    </subcellularLocation>
    <subcellularLocation>
        <location evidence="1">Cell membrane</location>
        <topology evidence="1">Single-pass type II membrane protein</topology>
    </subcellularLocation>
    <text evidence="8">Localizes to the division septum where it forms a ring structure.</text>
</comment>
<evidence type="ECO:0000256" key="6">
    <source>
        <dbReference type="ARBA" id="ARBA00023136"/>
    </source>
</evidence>
<organism evidence="10 11">
    <name type="scientific">Legionella londiniensis</name>
    <dbReference type="NCBI Taxonomy" id="45068"/>
    <lineage>
        <taxon>Bacteria</taxon>
        <taxon>Pseudomonadati</taxon>
        <taxon>Pseudomonadota</taxon>
        <taxon>Gammaproteobacteria</taxon>
        <taxon>Legionellales</taxon>
        <taxon>Legionellaceae</taxon>
        <taxon>Legionella</taxon>
    </lineage>
</organism>
<evidence type="ECO:0000313" key="11">
    <source>
        <dbReference type="Proteomes" id="UP000054997"/>
    </source>
</evidence>
<evidence type="ECO:0000256" key="1">
    <source>
        <dbReference type="ARBA" id="ARBA00004401"/>
    </source>
</evidence>
<keyword evidence="11" id="KW-1185">Reference proteome</keyword>
<evidence type="ECO:0000256" key="8">
    <source>
        <dbReference type="HAMAP-Rule" id="MF_00910"/>
    </source>
</evidence>
<evidence type="ECO:0000256" key="7">
    <source>
        <dbReference type="ARBA" id="ARBA00023306"/>
    </source>
</evidence>
<keyword evidence="8" id="KW-0997">Cell inner membrane</keyword>